<dbReference type="PROSITE" id="PS51257">
    <property type="entry name" value="PROKAR_LIPOPROTEIN"/>
    <property type="match status" value="1"/>
</dbReference>
<comment type="caution">
    <text evidence="1">The sequence shown here is derived from an EMBL/GenBank/DDBJ whole genome shotgun (WGS) entry which is preliminary data.</text>
</comment>
<dbReference type="EMBL" id="JBBPBN010000384">
    <property type="protein sequence ID" value="KAK8487672.1"/>
    <property type="molecule type" value="Genomic_DNA"/>
</dbReference>
<organism evidence="1 2">
    <name type="scientific">Hibiscus sabdariffa</name>
    <name type="common">roselle</name>
    <dbReference type="NCBI Taxonomy" id="183260"/>
    <lineage>
        <taxon>Eukaryota</taxon>
        <taxon>Viridiplantae</taxon>
        <taxon>Streptophyta</taxon>
        <taxon>Embryophyta</taxon>
        <taxon>Tracheophyta</taxon>
        <taxon>Spermatophyta</taxon>
        <taxon>Magnoliopsida</taxon>
        <taxon>eudicotyledons</taxon>
        <taxon>Gunneridae</taxon>
        <taxon>Pentapetalae</taxon>
        <taxon>rosids</taxon>
        <taxon>malvids</taxon>
        <taxon>Malvales</taxon>
        <taxon>Malvaceae</taxon>
        <taxon>Malvoideae</taxon>
        <taxon>Hibiscus</taxon>
    </lineage>
</organism>
<gene>
    <name evidence="1" type="ORF">V6N11_012727</name>
</gene>
<dbReference type="InterPro" id="IPR043129">
    <property type="entry name" value="ATPase_NBD"/>
</dbReference>
<keyword evidence="2" id="KW-1185">Reference proteome</keyword>
<accession>A0ABR2A3Q6</accession>
<reference evidence="1 2" key="1">
    <citation type="journal article" date="2024" name="G3 (Bethesda)">
        <title>Genome assembly of Hibiscus sabdariffa L. provides insights into metabolisms of medicinal natural products.</title>
        <authorList>
            <person name="Kim T."/>
        </authorList>
    </citation>
    <scope>NUCLEOTIDE SEQUENCE [LARGE SCALE GENOMIC DNA]</scope>
    <source>
        <strain evidence="1">TK-2024</strain>
        <tissue evidence="1">Old leaves</tissue>
    </source>
</reference>
<dbReference type="InterPro" id="IPR004000">
    <property type="entry name" value="Actin"/>
</dbReference>
<sequence>MTGVSIRRLSTKNEVLEDRLTSSIFMTGGCSLFPGINERLEAGVRMLRPCGSTIKVARASDPVLDAWRGASVFAANMQFQQQTFSRSDYYEKGEDWLRHYQLRYTL</sequence>
<evidence type="ECO:0000313" key="1">
    <source>
        <dbReference type="EMBL" id="KAK8487672.1"/>
    </source>
</evidence>
<name>A0ABR2A3Q6_9ROSI</name>
<protein>
    <submittedName>
        <fullName evidence="1">Uncharacterized protein</fullName>
    </submittedName>
</protein>
<evidence type="ECO:0000313" key="2">
    <source>
        <dbReference type="Proteomes" id="UP001396334"/>
    </source>
</evidence>
<proteinExistence type="predicted"/>
<dbReference type="Gene3D" id="3.30.420.40">
    <property type="match status" value="2"/>
</dbReference>
<dbReference type="Proteomes" id="UP001396334">
    <property type="component" value="Unassembled WGS sequence"/>
</dbReference>
<dbReference type="SUPFAM" id="SSF53067">
    <property type="entry name" value="Actin-like ATPase domain"/>
    <property type="match status" value="1"/>
</dbReference>
<dbReference type="Pfam" id="PF00022">
    <property type="entry name" value="Actin"/>
    <property type="match status" value="1"/>
</dbReference>